<dbReference type="Pfam" id="PF14076">
    <property type="entry name" value="DUF4258"/>
    <property type="match status" value="1"/>
</dbReference>
<dbReference type="EMBL" id="MTCZ01000183">
    <property type="protein sequence ID" value="OWP83029.1"/>
    <property type="molecule type" value="Genomic_DNA"/>
</dbReference>
<evidence type="ECO:0000313" key="2">
    <source>
        <dbReference type="EMBL" id="MFK7050361.1"/>
    </source>
</evidence>
<dbReference type="Proteomes" id="UP001621813">
    <property type="component" value="Unassembled WGS sequence"/>
</dbReference>
<dbReference type="Proteomes" id="UP000197768">
    <property type="component" value="Unassembled WGS sequence"/>
</dbReference>
<comment type="caution">
    <text evidence="3">The sequence shown here is derived from an EMBL/GenBank/DDBJ whole genome shotgun (WGS) entry which is preliminary data.</text>
</comment>
<sequence>MSTFTYRLAYYLFGVLGGSIVLFFVLNQKKTSCSYFPNDRVLNNLRSKPFHYSKEASKILTEKWIDTTDIKNTLTYGDVDFDRSNIKTQSGGKRYIIEGFTTKKQPIELEVENFEDKAILKNIIKTTK</sequence>
<evidence type="ECO:0000313" key="3">
    <source>
        <dbReference type="EMBL" id="OWP83029.1"/>
    </source>
</evidence>
<dbReference type="EMBL" id="JAZGZR010000027">
    <property type="protein sequence ID" value="MFK7050361.1"/>
    <property type="molecule type" value="Genomic_DNA"/>
</dbReference>
<keyword evidence="1" id="KW-1133">Transmembrane helix</keyword>
<accession>A0A246GFU6</accession>
<organism evidence="3 4">
    <name type="scientific">Flavobacterium davisii</name>
    <dbReference type="NCBI Taxonomy" id="2906077"/>
    <lineage>
        <taxon>Bacteria</taxon>
        <taxon>Pseudomonadati</taxon>
        <taxon>Bacteroidota</taxon>
        <taxon>Flavobacteriia</taxon>
        <taxon>Flavobacteriales</taxon>
        <taxon>Flavobacteriaceae</taxon>
        <taxon>Flavobacterium</taxon>
    </lineage>
</organism>
<dbReference type="OrthoDB" id="1466970at2"/>
<evidence type="ECO:0000313" key="5">
    <source>
        <dbReference type="Proteomes" id="UP001621813"/>
    </source>
</evidence>
<reference evidence="3 4" key="1">
    <citation type="journal article" date="2017" name="Infect. Genet. Evol.">
        <title>Comparative genome analysis of fish pathogen Flavobacterium columnare reveals extensive sequence diversity within the species.</title>
        <authorList>
            <person name="Kayansamruaj P."/>
            <person name="Dong H.T."/>
            <person name="Hirono I."/>
            <person name="Kondo H."/>
            <person name="Senapin S."/>
            <person name="Rodkhum C."/>
        </authorList>
    </citation>
    <scope>NUCLEOTIDE SEQUENCE [LARGE SCALE GENOMIC DNA]</scope>
    <source>
        <strain evidence="3 4">1215</strain>
    </source>
</reference>
<keyword evidence="5" id="KW-1185">Reference proteome</keyword>
<evidence type="ECO:0000313" key="4">
    <source>
        <dbReference type="Proteomes" id="UP000197768"/>
    </source>
</evidence>
<dbReference type="AlphaFoldDB" id="A0A246GFU6"/>
<reference evidence="2 5" key="2">
    <citation type="submission" date="2024-02" db="EMBL/GenBank/DDBJ databases">
        <title>Comparative Genomic Analysis of Flavobacterium Species Causing Columnaris Disease of Freshwater Fish in Thailand: Insights into Virulence and Resistance Mechanisms.</title>
        <authorList>
            <person name="Nguyen D."/>
            <person name="Chokmangmeepisarn P."/>
            <person name="Khianchaikhan K."/>
            <person name="Morishita M."/>
            <person name="Bunnoy A."/>
            <person name="Rodkhum C."/>
        </authorList>
    </citation>
    <scope>NUCLEOTIDE SEQUENCE [LARGE SCALE GENOMIC DNA]</scope>
    <source>
        <strain evidence="2 5">KCRT2007</strain>
    </source>
</reference>
<keyword evidence="1" id="KW-0812">Transmembrane</keyword>
<protein>
    <submittedName>
        <fullName evidence="2">DUF4258 domain-containing protein</fullName>
    </submittedName>
</protein>
<proteinExistence type="predicted"/>
<evidence type="ECO:0000256" key="1">
    <source>
        <dbReference type="SAM" id="Phobius"/>
    </source>
</evidence>
<keyword evidence="1" id="KW-0472">Membrane</keyword>
<dbReference type="RefSeq" id="WP_088394457.1">
    <property type="nucleotide sequence ID" value="NZ_CP097869.1"/>
</dbReference>
<name>A0A246GFU6_9FLAO</name>
<feature type="transmembrane region" description="Helical" evidence="1">
    <location>
        <begin position="6"/>
        <end position="26"/>
    </location>
</feature>
<dbReference type="InterPro" id="IPR025354">
    <property type="entry name" value="DUF4258"/>
</dbReference>
<gene>
    <name evidence="3" type="ORF">BWK59_12680</name>
    <name evidence="2" type="ORF">V3Q77_10750</name>
</gene>